<accession>A0A0T6BQ69</accession>
<feature type="transmembrane region" description="Helical" evidence="1">
    <location>
        <begin position="106"/>
        <end position="125"/>
    </location>
</feature>
<keyword evidence="1" id="KW-0812">Transmembrane</keyword>
<proteinExistence type="predicted"/>
<dbReference type="Proteomes" id="UP001341297">
    <property type="component" value="Unassembled WGS sequence"/>
</dbReference>
<evidence type="ECO:0000313" key="5">
    <source>
        <dbReference type="Proteomes" id="UP001341297"/>
    </source>
</evidence>
<sequence length="152" mass="17696">MSADEYYKKYLEESLIKLKTPELIKFIKREFPEEVNYNHEVHQKKIEILKSLSTTDLSAAIARLSRIERKFDHTKLWTIGAVFIGTALVNLQILFKVNLTKISEENYINCLLYGIAALTVCYIMYRGIRKDKKISDTAAYLKDLIEQVKSDK</sequence>
<reference evidence="2 4" key="1">
    <citation type="journal article" date="2015" name="Int. J. Syst. Evol. Microbiol.">
        <title>Bacillus glycinifermentans sp. nov., isolated from fermented soybean paste.</title>
        <authorList>
            <person name="Kim S.J."/>
            <person name="Dunlap C.A."/>
            <person name="Kwon S.W."/>
            <person name="Rooney A.P."/>
        </authorList>
    </citation>
    <scope>NUCLEOTIDE SEQUENCE [LARGE SCALE GENOMIC DNA]</scope>
    <source>
        <strain evidence="2 4">GO-13</strain>
    </source>
</reference>
<protein>
    <submittedName>
        <fullName evidence="2">Uncharacterized protein</fullName>
    </submittedName>
</protein>
<keyword evidence="1" id="KW-1133">Transmembrane helix</keyword>
<feature type="transmembrane region" description="Helical" evidence="1">
    <location>
        <begin position="76"/>
        <end position="94"/>
    </location>
</feature>
<dbReference type="EMBL" id="LECW02000016">
    <property type="protein sequence ID" value="KRT93794.1"/>
    <property type="molecule type" value="Genomic_DNA"/>
</dbReference>
<evidence type="ECO:0000313" key="4">
    <source>
        <dbReference type="Proteomes" id="UP000036168"/>
    </source>
</evidence>
<dbReference type="AlphaFoldDB" id="A0A0T6BQ69"/>
<comment type="caution">
    <text evidence="2">The sequence shown here is derived from an EMBL/GenBank/DDBJ whole genome shotgun (WGS) entry which is preliminary data.</text>
</comment>
<organism evidence="2 4">
    <name type="scientific">Bacillus glycinifermentans</name>
    <dbReference type="NCBI Taxonomy" id="1664069"/>
    <lineage>
        <taxon>Bacteria</taxon>
        <taxon>Bacillati</taxon>
        <taxon>Bacillota</taxon>
        <taxon>Bacilli</taxon>
        <taxon>Bacillales</taxon>
        <taxon>Bacillaceae</taxon>
        <taxon>Bacillus</taxon>
    </lineage>
</organism>
<keyword evidence="5" id="KW-1185">Reference proteome</keyword>
<reference evidence="2" key="2">
    <citation type="submission" date="2015-10" db="EMBL/GenBank/DDBJ databases">
        <authorList>
            <person name="Gilbert D.G."/>
        </authorList>
    </citation>
    <scope>NUCLEOTIDE SEQUENCE</scope>
    <source>
        <strain evidence="2">GO-13</strain>
    </source>
</reference>
<name>A0A0T6BQ69_9BACI</name>
<gene>
    <name evidence="2" type="ORF">AB447_216945</name>
    <name evidence="3" type="ORF">P8828_21670</name>
</gene>
<evidence type="ECO:0000256" key="1">
    <source>
        <dbReference type="SAM" id="Phobius"/>
    </source>
</evidence>
<evidence type="ECO:0000313" key="2">
    <source>
        <dbReference type="EMBL" id="KRT93794.1"/>
    </source>
</evidence>
<reference evidence="3 5" key="3">
    <citation type="submission" date="2023-03" db="EMBL/GenBank/DDBJ databases">
        <title>Agriculturally important microbes genome sequencing.</title>
        <authorList>
            <person name="Dunlap C."/>
        </authorList>
    </citation>
    <scope>NUCLEOTIDE SEQUENCE [LARGE SCALE GENOMIC DNA]</scope>
    <source>
        <strain evidence="3 5">CBP-3203</strain>
    </source>
</reference>
<dbReference type="OrthoDB" id="2901256at2"/>
<keyword evidence="1" id="KW-0472">Membrane</keyword>
<dbReference type="Proteomes" id="UP000036168">
    <property type="component" value="Unassembled WGS sequence"/>
</dbReference>
<dbReference type="RefSeq" id="WP_048354017.1">
    <property type="nucleotide sequence ID" value="NZ_CP023481.1"/>
</dbReference>
<dbReference type="EMBL" id="JARRTL010000030">
    <property type="protein sequence ID" value="MEC0487366.1"/>
    <property type="molecule type" value="Genomic_DNA"/>
</dbReference>
<evidence type="ECO:0000313" key="3">
    <source>
        <dbReference type="EMBL" id="MEC0487366.1"/>
    </source>
</evidence>